<evidence type="ECO:0000313" key="3">
    <source>
        <dbReference type="Proteomes" id="UP000518266"/>
    </source>
</evidence>
<evidence type="ECO:0000256" key="1">
    <source>
        <dbReference type="SAM" id="Coils"/>
    </source>
</evidence>
<sequence>MHILIQEDLTTKKEGDLSERIHEMVESVTASHQLELRESSETNIQNTRKLEEERLALSETNSNITAELDSVRAHKQAEIEQLRQALNDVQDMVVFRNEQDKSHADELVRLQSLTAKENEENKILKKVVEDLQKQLEESRMHILIQEDLTTKKEGDIPESSLDEDETRSVWRYGFKGPLRFALQVGVSALVTVTGGIIVASVDAFNSDCNGSESSYYPSLHTQSSSAPCGRSSELQSLFLSTKILTMRCSTADCAETARKTKLLMPNY</sequence>
<dbReference type="Proteomes" id="UP000518266">
    <property type="component" value="Unassembled WGS sequence"/>
</dbReference>
<dbReference type="AlphaFoldDB" id="A0A7J5YHS4"/>
<comment type="caution">
    <text evidence="2">The sequence shown here is derived from an EMBL/GenBank/DDBJ whole genome shotgun (WGS) entry which is preliminary data.</text>
</comment>
<protein>
    <submittedName>
        <fullName evidence="2">Uncharacterized protein</fullName>
    </submittedName>
</protein>
<feature type="coiled-coil region" evidence="1">
    <location>
        <begin position="72"/>
        <end position="141"/>
    </location>
</feature>
<reference evidence="2 3" key="1">
    <citation type="submission" date="2020-03" db="EMBL/GenBank/DDBJ databases">
        <title>Dissostichus mawsoni Genome sequencing and assembly.</title>
        <authorList>
            <person name="Park H."/>
        </authorList>
    </citation>
    <scope>NUCLEOTIDE SEQUENCE [LARGE SCALE GENOMIC DNA]</scope>
    <source>
        <strain evidence="2">DM0001</strain>
        <tissue evidence="2">Muscle</tissue>
    </source>
</reference>
<dbReference type="OrthoDB" id="8951413at2759"/>
<organism evidence="2 3">
    <name type="scientific">Dissostichus mawsoni</name>
    <name type="common">Antarctic cod</name>
    <dbReference type="NCBI Taxonomy" id="36200"/>
    <lineage>
        <taxon>Eukaryota</taxon>
        <taxon>Metazoa</taxon>
        <taxon>Chordata</taxon>
        <taxon>Craniata</taxon>
        <taxon>Vertebrata</taxon>
        <taxon>Euteleostomi</taxon>
        <taxon>Actinopterygii</taxon>
        <taxon>Neopterygii</taxon>
        <taxon>Teleostei</taxon>
        <taxon>Neoteleostei</taxon>
        <taxon>Acanthomorphata</taxon>
        <taxon>Eupercaria</taxon>
        <taxon>Perciformes</taxon>
        <taxon>Notothenioidei</taxon>
        <taxon>Nototheniidae</taxon>
        <taxon>Dissostichus</taxon>
    </lineage>
</organism>
<keyword evidence="1" id="KW-0175">Coiled coil</keyword>
<evidence type="ECO:0000313" key="2">
    <source>
        <dbReference type="EMBL" id="KAF3848511.1"/>
    </source>
</evidence>
<keyword evidence="3" id="KW-1185">Reference proteome</keyword>
<proteinExistence type="predicted"/>
<dbReference type="EMBL" id="JAAKFY010000012">
    <property type="protein sequence ID" value="KAF3848511.1"/>
    <property type="molecule type" value="Genomic_DNA"/>
</dbReference>
<accession>A0A7J5YHS4</accession>
<gene>
    <name evidence="2" type="ORF">F7725_015008</name>
</gene>
<name>A0A7J5YHS4_DISMA</name>